<dbReference type="GeneID" id="17269675"/>
<keyword evidence="3" id="KW-1185">Reference proteome</keyword>
<dbReference type="KEGG" id="ehx:EMIHUDRAFT_238960"/>
<proteinExistence type="predicted"/>
<dbReference type="Proteomes" id="UP000013827">
    <property type="component" value="Unassembled WGS sequence"/>
</dbReference>
<evidence type="ECO:0000313" key="2">
    <source>
        <dbReference type="EnsemblProtists" id="EOD24131"/>
    </source>
</evidence>
<organism evidence="2 3">
    <name type="scientific">Emiliania huxleyi (strain CCMP1516)</name>
    <dbReference type="NCBI Taxonomy" id="280463"/>
    <lineage>
        <taxon>Eukaryota</taxon>
        <taxon>Haptista</taxon>
        <taxon>Haptophyta</taxon>
        <taxon>Prymnesiophyceae</taxon>
        <taxon>Isochrysidales</taxon>
        <taxon>Noelaerhabdaceae</taxon>
        <taxon>Emiliania</taxon>
    </lineage>
</organism>
<protein>
    <submittedName>
        <fullName evidence="2">Uncharacterized protein</fullName>
    </submittedName>
</protein>
<evidence type="ECO:0000256" key="1">
    <source>
        <dbReference type="SAM" id="MobiDB-lite"/>
    </source>
</evidence>
<evidence type="ECO:0000313" key="3">
    <source>
        <dbReference type="Proteomes" id="UP000013827"/>
    </source>
</evidence>
<accession>A0A0D3JKU6</accession>
<name>A0A0D3JKU6_EMIH1</name>
<reference evidence="3" key="1">
    <citation type="journal article" date="2013" name="Nature">
        <title>Pan genome of the phytoplankton Emiliania underpins its global distribution.</title>
        <authorList>
            <person name="Read B.A."/>
            <person name="Kegel J."/>
            <person name="Klute M.J."/>
            <person name="Kuo A."/>
            <person name="Lefebvre S.C."/>
            <person name="Maumus F."/>
            <person name="Mayer C."/>
            <person name="Miller J."/>
            <person name="Monier A."/>
            <person name="Salamov A."/>
            <person name="Young J."/>
            <person name="Aguilar M."/>
            <person name="Claverie J.M."/>
            <person name="Frickenhaus S."/>
            <person name="Gonzalez K."/>
            <person name="Herman E.K."/>
            <person name="Lin Y.C."/>
            <person name="Napier J."/>
            <person name="Ogata H."/>
            <person name="Sarno A.F."/>
            <person name="Shmutz J."/>
            <person name="Schroeder D."/>
            <person name="de Vargas C."/>
            <person name="Verret F."/>
            <person name="von Dassow P."/>
            <person name="Valentin K."/>
            <person name="Van de Peer Y."/>
            <person name="Wheeler G."/>
            <person name="Dacks J.B."/>
            <person name="Delwiche C.F."/>
            <person name="Dyhrman S.T."/>
            <person name="Glockner G."/>
            <person name="John U."/>
            <person name="Richards T."/>
            <person name="Worden A.Z."/>
            <person name="Zhang X."/>
            <person name="Grigoriev I.V."/>
            <person name="Allen A.E."/>
            <person name="Bidle K."/>
            <person name="Borodovsky M."/>
            <person name="Bowler C."/>
            <person name="Brownlee C."/>
            <person name="Cock J.M."/>
            <person name="Elias M."/>
            <person name="Gladyshev V.N."/>
            <person name="Groth M."/>
            <person name="Guda C."/>
            <person name="Hadaegh A."/>
            <person name="Iglesias-Rodriguez M.D."/>
            <person name="Jenkins J."/>
            <person name="Jones B.M."/>
            <person name="Lawson T."/>
            <person name="Leese F."/>
            <person name="Lindquist E."/>
            <person name="Lobanov A."/>
            <person name="Lomsadze A."/>
            <person name="Malik S.B."/>
            <person name="Marsh M.E."/>
            <person name="Mackinder L."/>
            <person name="Mock T."/>
            <person name="Mueller-Roeber B."/>
            <person name="Pagarete A."/>
            <person name="Parker M."/>
            <person name="Probert I."/>
            <person name="Quesneville H."/>
            <person name="Raines C."/>
            <person name="Rensing S.A."/>
            <person name="Riano-Pachon D.M."/>
            <person name="Richier S."/>
            <person name="Rokitta S."/>
            <person name="Shiraiwa Y."/>
            <person name="Soanes D.M."/>
            <person name="van der Giezen M."/>
            <person name="Wahlund T.M."/>
            <person name="Williams B."/>
            <person name="Wilson W."/>
            <person name="Wolfe G."/>
            <person name="Wurch L.L."/>
        </authorList>
    </citation>
    <scope>NUCLEOTIDE SEQUENCE</scope>
</reference>
<feature type="region of interest" description="Disordered" evidence="1">
    <location>
        <begin position="466"/>
        <end position="495"/>
    </location>
</feature>
<feature type="region of interest" description="Disordered" evidence="1">
    <location>
        <begin position="268"/>
        <end position="300"/>
    </location>
</feature>
<dbReference type="EnsemblProtists" id="EOD24131">
    <property type="protein sequence ID" value="EOD24131"/>
    <property type="gene ID" value="EMIHUDRAFT_238960"/>
</dbReference>
<feature type="compositionally biased region" description="Gly residues" evidence="1">
    <location>
        <begin position="484"/>
        <end position="493"/>
    </location>
</feature>
<feature type="compositionally biased region" description="Low complexity" evidence="1">
    <location>
        <begin position="274"/>
        <end position="285"/>
    </location>
</feature>
<dbReference type="AlphaFoldDB" id="A0A0D3JKU6"/>
<reference evidence="2" key="2">
    <citation type="submission" date="2024-10" db="UniProtKB">
        <authorList>
            <consortium name="EnsemblProtists"/>
        </authorList>
    </citation>
    <scope>IDENTIFICATION</scope>
</reference>
<dbReference type="HOGENOM" id="CLU_534671_0_0_1"/>
<dbReference type="RefSeq" id="XP_005776560.1">
    <property type="nucleotide sequence ID" value="XM_005776503.1"/>
</dbReference>
<sequence>MCLSPALPSGEDLVRHQLELQLILQEVHQRYAGRSGRYNKHDTARLRFIKDTAFPGLRFGKMVQERDMAMLRLPPMSDLAGTALTEMNEWSRRHAPDPRSANQGEVARLDEEQQSTLLRWAATQANGGCVADHAARRGAPPAYRLHFGAYKGLTLAQLVSASRTSKGGARGKSALLPDAPASLRCSEPGDYVLWLCSNDFNAHFPYHAPLYLSLRELEADGCTVYNSDLNSAFDLKPVVVCAETRQRFSDYVNSLTTPLVGDIDPYAPRDPGQDEAAAAVRGAADADSDDEAEGEVGGCDAAAAGGSADGDFVRRGKADVVCNGVSRQQREFLARVVAERASGKRPSYEDAERLDVQPPDALCIPCFDADLYHLARARKWTRAIAMVASTCRTRVVGLPADASEELVQRFNKINADFADDSMPPIGSATRARWLKQRRQRRALWRQRYAEESAGLAREQYYKVAKAKERRKRKRRHDEEAGGVARAGGGGAGGRAVRQAARSMWDLFRGR</sequence>
<dbReference type="eggNOG" id="ENOG502SYFE">
    <property type="taxonomic scope" value="Eukaryota"/>
</dbReference>
<dbReference type="PaxDb" id="2903-EOD24131"/>